<dbReference type="PANTHER" id="PTHR44591">
    <property type="entry name" value="STRESS RESPONSE REGULATOR PROTEIN 1"/>
    <property type="match status" value="1"/>
</dbReference>
<protein>
    <submittedName>
        <fullName evidence="4">KDP operon transcriptional regulatory protein KdpE</fullName>
    </submittedName>
</protein>
<dbReference type="AlphaFoldDB" id="A0A2R8AGL7"/>
<name>A0A2R8AGL7_9RHOB</name>
<evidence type="ECO:0000259" key="3">
    <source>
        <dbReference type="PROSITE" id="PS50110"/>
    </source>
</evidence>
<reference evidence="4 5" key="1">
    <citation type="submission" date="2018-03" db="EMBL/GenBank/DDBJ databases">
        <authorList>
            <person name="Keele B.F."/>
        </authorList>
    </citation>
    <scope>NUCLEOTIDE SEQUENCE [LARGE SCALE GENOMIC DNA]</scope>
    <source>
        <strain evidence="4 5">CECT 8811</strain>
    </source>
</reference>
<dbReference type="PANTHER" id="PTHR44591:SF3">
    <property type="entry name" value="RESPONSE REGULATORY DOMAIN-CONTAINING PROTEIN"/>
    <property type="match status" value="1"/>
</dbReference>
<dbReference type="Pfam" id="PF00072">
    <property type="entry name" value="Response_reg"/>
    <property type="match status" value="1"/>
</dbReference>
<evidence type="ECO:0000256" key="1">
    <source>
        <dbReference type="ARBA" id="ARBA00022553"/>
    </source>
</evidence>
<evidence type="ECO:0000313" key="4">
    <source>
        <dbReference type="EMBL" id="SPF75180.1"/>
    </source>
</evidence>
<organism evidence="4 5">
    <name type="scientific">Aliiroseovarius pelagivivens</name>
    <dbReference type="NCBI Taxonomy" id="1639690"/>
    <lineage>
        <taxon>Bacteria</taxon>
        <taxon>Pseudomonadati</taxon>
        <taxon>Pseudomonadota</taxon>
        <taxon>Alphaproteobacteria</taxon>
        <taxon>Rhodobacterales</taxon>
        <taxon>Paracoccaceae</taxon>
        <taxon>Aliiroseovarius</taxon>
    </lineage>
</organism>
<dbReference type="Proteomes" id="UP000244911">
    <property type="component" value="Unassembled WGS sequence"/>
</dbReference>
<keyword evidence="5" id="KW-1185">Reference proteome</keyword>
<evidence type="ECO:0000313" key="5">
    <source>
        <dbReference type="Proteomes" id="UP000244911"/>
    </source>
</evidence>
<dbReference type="GO" id="GO:0000160">
    <property type="term" value="P:phosphorelay signal transduction system"/>
    <property type="evidence" value="ECO:0007669"/>
    <property type="project" value="InterPro"/>
</dbReference>
<dbReference type="InterPro" id="IPR050595">
    <property type="entry name" value="Bact_response_regulator"/>
</dbReference>
<dbReference type="RefSeq" id="WP_108855304.1">
    <property type="nucleotide sequence ID" value="NZ_OMOI01000001.1"/>
</dbReference>
<dbReference type="EMBL" id="OMOI01000001">
    <property type="protein sequence ID" value="SPF75180.1"/>
    <property type="molecule type" value="Genomic_DNA"/>
</dbReference>
<dbReference type="SMART" id="SM00448">
    <property type="entry name" value="REC"/>
    <property type="match status" value="1"/>
</dbReference>
<gene>
    <name evidence="4" type="primary">kdpE</name>
    <name evidence="4" type="ORF">ALP8811_00165</name>
</gene>
<dbReference type="InterPro" id="IPR011006">
    <property type="entry name" value="CheY-like_superfamily"/>
</dbReference>
<proteinExistence type="predicted"/>
<sequence>MSDDLEAFMMTQPPTAERPLNGMTVLVVEDSRFASEAIRLLCLRSGARIRRADNLAAAHRHLRVYRPSVVIVDMGLPDGFGADLIKELSGDAIRVPVILGMSGDAGTCDAALDAGADGFLEKPVESLAQFQQTILAVLPQQEGPTSPRKLPNEVVLPDALALQDDLSHLAQIMRDGDDGATQDYVAQFLGGLALAAHDQGLAAAAKRLAAARLAGRSTGADMAHVTHLVAARLKERQQL</sequence>
<dbReference type="SUPFAM" id="SSF52172">
    <property type="entry name" value="CheY-like"/>
    <property type="match status" value="1"/>
</dbReference>
<feature type="modified residue" description="4-aspartylphosphate" evidence="2">
    <location>
        <position position="73"/>
    </location>
</feature>
<dbReference type="CDD" id="cd00156">
    <property type="entry name" value="REC"/>
    <property type="match status" value="1"/>
</dbReference>
<evidence type="ECO:0000256" key="2">
    <source>
        <dbReference type="PROSITE-ProRule" id="PRU00169"/>
    </source>
</evidence>
<accession>A0A2R8AGL7</accession>
<dbReference type="InterPro" id="IPR001789">
    <property type="entry name" value="Sig_transdc_resp-reg_receiver"/>
</dbReference>
<dbReference type="OrthoDB" id="7831674at2"/>
<keyword evidence="1 2" id="KW-0597">Phosphoprotein</keyword>
<dbReference type="PROSITE" id="PS50110">
    <property type="entry name" value="RESPONSE_REGULATORY"/>
    <property type="match status" value="1"/>
</dbReference>
<dbReference type="Gene3D" id="3.40.50.2300">
    <property type="match status" value="1"/>
</dbReference>
<feature type="domain" description="Response regulatory" evidence="3">
    <location>
        <begin position="24"/>
        <end position="137"/>
    </location>
</feature>